<evidence type="ECO:0000256" key="4">
    <source>
        <dbReference type="ARBA" id="ARBA00022723"/>
    </source>
</evidence>
<evidence type="ECO:0000256" key="3">
    <source>
        <dbReference type="ARBA" id="ARBA00022670"/>
    </source>
</evidence>
<dbReference type="STRING" id="701521.PECL_440"/>
<organism evidence="10 11">
    <name type="scientific">Pediococcus claussenii (strain ATCC BAA-344 / DSM 14800 / JCM 18046 / KCTC 3811 / LMG 21948 / P06)</name>
    <dbReference type="NCBI Taxonomy" id="701521"/>
    <lineage>
        <taxon>Bacteria</taxon>
        <taxon>Bacillati</taxon>
        <taxon>Bacillota</taxon>
        <taxon>Bacilli</taxon>
        <taxon>Lactobacillales</taxon>
        <taxon>Lactobacillaceae</taxon>
        <taxon>Pediococcus</taxon>
    </lineage>
</organism>
<dbReference type="CDD" id="cd08662">
    <property type="entry name" value="M13"/>
    <property type="match status" value="1"/>
</dbReference>
<comment type="similarity">
    <text evidence="2">Belongs to the peptidase M13 family.</text>
</comment>
<reference evidence="10 11" key="1">
    <citation type="journal article" date="2012" name="J. Bacteriol.">
        <title>Complete Genome Sequence of the Beer Spoilage Organism Pediococcus claussenii ATCC BAA-344T.</title>
        <authorList>
            <person name="Pittet V."/>
            <person name="Abegunde T."/>
            <person name="Marfleet T."/>
            <person name="Haakensen M."/>
            <person name="Morrow K."/>
            <person name="Jayaprakash T."/>
            <person name="Schroeder K."/>
            <person name="Trost B."/>
            <person name="Byrns S."/>
            <person name="Bergsveinson J."/>
            <person name="Kusalik A."/>
            <person name="Ziola B."/>
        </authorList>
    </citation>
    <scope>NUCLEOTIDE SEQUENCE [LARGE SCALE GENOMIC DNA]</scope>
    <source>
        <strain evidence="10 11">ATCC BAA-344</strain>
    </source>
</reference>
<dbReference type="InterPro" id="IPR042089">
    <property type="entry name" value="Peptidase_M13_dom_2"/>
</dbReference>
<dbReference type="Pfam" id="PF01431">
    <property type="entry name" value="Peptidase_M13"/>
    <property type="match status" value="1"/>
</dbReference>
<evidence type="ECO:0000259" key="8">
    <source>
        <dbReference type="Pfam" id="PF01431"/>
    </source>
</evidence>
<keyword evidence="11" id="KW-1185">Reference proteome</keyword>
<dbReference type="PATRIC" id="fig|701521.8.peg.415"/>
<dbReference type="KEGG" id="pce:PECL_440"/>
<gene>
    <name evidence="10" type="primary">pepO</name>
    <name evidence="10" type="ordered locus">PECL_440</name>
</gene>
<dbReference type="eggNOG" id="COG3590">
    <property type="taxonomic scope" value="Bacteria"/>
</dbReference>
<evidence type="ECO:0000256" key="5">
    <source>
        <dbReference type="ARBA" id="ARBA00022801"/>
    </source>
</evidence>
<dbReference type="PANTHER" id="PTHR11733:SF167">
    <property type="entry name" value="FI17812P1-RELATED"/>
    <property type="match status" value="1"/>
</dbReference>
<dbReference type="SUPFAM" id="SSF55486">
    <property type="entry name" value="Metalloproteases ('zincins'), catalytic domain"/>
    <property type="match status" value="1"/>
</dbReference>
<name>G8PBJ4_PEDCP</name>
<comment type="cofactor">
    <cofactor evidence="1">
        <name>Zn(2+)</name>
        <dbReference type="ChEBI" id="CHEBI:29105"/>
    </cofactor>
</comment>
<dbReference type="PROSITE" id="PS51885">
    <property type="entry name" value="NEPRILYSIN"/>
    <property type="match status" value="1"/>
</dbReference>
<dbReference type="GO" id="GO:0004222">
    <property type="term" value="F:metalloendopeptidase activity"/>
    <property type="evidence" value="ECO:0007669"/>
    <property type="project" value="InterPro"/>
</dbReference>
<dbReference type="GO" id="GO:0046872">
    <property type="term" value="F:metal ion binding"/>
    <property type="evidence" value="ECO:0007669"/>
    <property type="project" value="UniProtKB-KW"/>
</dbReference>
<evidence type="ECO:0000256" key="6">
    <source>
        <dbReference type="ARBA" id="ARBA00022833"/>
    </source>
</evidence>
<dbReference type="InterPro" id="IPR000718">
    <property type="entry name" value="Peptidase_M13"/>
</dbReference>
<evidence type="ECO:0000313" key="11">
    <source>
        <dbReference type="Proteomes" id="UP000005444"/>
    </source>
</evidence>
<proteinExistence type="inferred from homology"/>
<keyword evidence="5" id="KW-0378">Hydrolase</keyword>
<feature type="domain" description="Peptidase M13 N-terminal" evidence="9">
    <location>
        <begin position="6"/>
        <end position="387"/>
    </location>
</feature>
<dbReference type="Gene3D" id="1.10.1380.10">
    <property type="entry name" value="Neutral endopeptidase , domain2"/>
    <property type="match status" value="1"/>
</dbReference>
<dbReference type="EMBL" id="CP003137">
    <property type="protein sequence ID" value="AEV94743.1"/>
    <property type="molecule type" value="Genomic_DNA"/>
</dbReference>
<dbReference type="InterPro" id="IPR008753">
    <property type="entry name" value="Peptidase_M13_N"/>
</dbReference>
<evidence type="ECO:0000259" key="9">
    <source>
        <dbReference type="Pfam" id="PF05649"/>
    </source>
</evidence>
<evidence type="ECO:0000313" key="10">
    <source>
        <dbReference type="EMBL" id="AEV94743.1"/>
    </source>
</evidence>
<dbReference type="PANTHER" id="PTHR11733">
    <property type="entry name" value="ZINC METALLOPROTEASE FAMILY M13 NEPRILYSIN-RELATED"/>
    <property type="match status" value="1"/>
</dbReference>
<keyword evidence="7" id="KW-0482">Metalloprotease</keyword>
<sequence>MATSLKDDFYEAVNGDWIAQATIPSDHSSTGGFMDLVDGVDEKLMNDFKQMQSGKLKVETPELMEFLKFFRLAADFKQRDADGVAPLLPFLKRIESLNNWTDLNEQIIELSLDGFDVPLDLGVEPDLKGDGANKKNVLWAGGLSLILPDKTYYEDTNPAGKQLMDVFTQMMIALFEKLGKTTDEATLIVEAAKRFDASFAPYRKNSEELSDVAKLYNPQSFESFTSAIGQLDAKKMITGLLGTTPDQVIVTEPRFFENYNQFVNAENFEDIKAWMMVNVVRSLSPYLSEEMRQLGGTYGRALSGQKEAMKQEKSAFYLSRSTFNQVVGQYYGNKYFGEEAKQDVHDMVVAMINVYEKRLQQNDWLGQATKEKAITKLKSLKILVGYPDELKEVYKKLKTKTADEGSSLVENVQNFSKIFLEDNLSKFGKEVDRSEWHMSADTVNAYYSPEGNLICFPAAILQAPFYSLKQSASQNYGGIGAVIAHEISHAFDPNGALFDEYGNLDNWWTDDDLSHFHELSQAMVDEFDGLEFAGGKVNGKLVVTENVADDGGMSAALEATKQTANPDLKAFFVNWATIWRTKATKEREQLLLSIDVHAPAKLRANVQVKNFDEFYEAFNVHKDDGMYLEPAKRVQIW</sequence>
<dbReference type="Proteomes" id="UP000005444">
    <property type="component" value="Chromosome"/>
</dbReference>
<dbReference type="Gene3D" id="3.40.390.10">
    <property type="entry name" value="Collagenase (Catalytic Domain)"/>
    <property type="match status" value="1"/>
</dbReference>
<keyword evidence="6" id="KW-0862">Zinc</keyword>
<feature type="domain" description="Peptidase M13 C-terminal" evidence="8">
    <location>
        <begin position="444"/>
        <end position="634"/>
    </location>
</feature>
<dbReference type="InterPro" id="IPR024079">
    <property type="entry name" value="MetalloPept_cat_dom_sf"/>
</dbReference>
<evidence type="ECO:0000256" key="2">
    <source>
        <dbReference type="ARBA" id="ARBA00007357"/>
    </source>
</evidence>
<dbReference type="RefSeq" id="WP_014214941.1">
    <property type="nucleotide sequence ID" value="NC_016605.1"/>
</dbReference>
<evidence type="ECO:0000256" key="7">
    <source>
        <dbReference type="ARBA" id="ARBA00023049"/>
    </source>
</evidence>
<dbReference type="HOGENOM" id="CLU_006187_7_2_9"/>
<dbReference type="PRINTS" id="PR00786">
    <property type="entry name" value="NEPRILYSIN"/>
</dbReference>
<dbReference type="InterPro" id="IPR018497">
    <property type="entry name" value="Peptidase_M13_C"/>
</dbReference>
<dbReference type="GO" id="GO:0016485">
    <property type="term" value="P:protein processing"/>
    <property type="evidence" value="ECO:0007669"/>
    <property type="project" value="TreeGrafter"/>
</dbReference>
<evidence type="ECO:0000256" key="1">
    <source>
        <dbReference type="ARBA" id="ARBA00001947"/>
    </source>
</evidence>
<keyword evidence="3" id="KW-0645">Protease</keyword>
<dbReference type="GO" id="GO:0005886">
    <property type="term" value="C:plasma membrane"/>
    <property type="evidence" value="ECO:0007669"/>
    <property type="project" value="TreeGrafter"/>
</dbReference>
<dbReference type="AlphaFoldDB" id="G8PBJ4"/>
<accession>G8PBJ4</accession>
<dbReference type="Pfam" id="PF05649">
    <property type="entry name" value="Peptidase_M13_N"/>
    <property type="match status" value="1"/>
</dbReference>
<keyword evidence="4" id="KW-0479">Metal-binding</keyword>
<protein>
    <submittedName>
        <fullName evidence="10">Neutral endopeptidase</fullName>
    </submittedName>
</protein>